<dbReference type="SUPFAM" id="SSF46894">
    <property type="entry name" value="C-terminal effector domain of the bipartite response regulators"/>
    <property type="match status" value="1"/>
</dbReference>
<dbReference type="SMART" id="SM00421">
    <property type="entry name" value="HTH_LUXR"/>
    <property type="match status" value="1"/>
</dbReference>
<dbReference type="GO" id="GO:0003677">
    <property type="term" value="F:DNA binding"/>
    <property type="evidence" value="ECO:0007669"/>
    <property type="project" value="UniProtKB-KW"/>
</dbReference>
<dbReference type="Gene3D" id="3.40.50.2300">
    <property type="match status" value="1"/>
</dbReference>
<keyword evidence="6" id="KW-1185">Reference proteome</keyword>
<dbReference type="Proteomes" id="UP000199515">
    <property type="component" value="Unassembled WGS sequence"/>
</dbReference>
<reference evidence="5 6" key="1">
    <citation type="submission" date="2016-10" db="EMBL/GenBank/DDBJ databases">
        <authorList>
            <person name="de Groot N.N."/>
        </authorList>
    </citation>
    <scope>NUCLEOTIDE SEQUENCE [LARGE SCALE GENOMIC DNA]</scope>
    <source>
        <strain evidence="5 6">CPCC 202699</strain>
    </source>
</reference>
<keyword evidence="2 5" id="KW-0238">DNA-binding</keyword>
<dbReference type="GO" id="GO:0006355">
    <property type="term" value="P:regulation of DNA-templated transcription"/>
    <property type="evidence" value="ECO:0007669"/>
    <property type="project" value="InterPro"/>
</dbReference>
<dbReference type="Pfam" id="PF00196">
    <property type="entry name" value="GerE"/>
    <property type="match status" value="1"/>
</dbReference>
<dbReference type="PRINTS" id="PR00038">
    <property type="entry name" value="HTHLUXR"/>
</dbReference>
<organism evidence="5 6">
    <name type="scientific">Amycolatopsis xylanica</name>
    <dbReference type="NCBI Taxonomy" id="589385"/>
    <lineage>
        <taxon>Bacteria</taxon>
        <taxon>Bacillati</taxon>
        <taxon>Actinomycetota</taxon>
        <taxon>Actinomycetes</taxon>
        <taxon>Pseudonocardiales</taxon>
        <taxon>Pseudonocardiaceae</taxon>
        <taxon>Amycolatopsis</taxon>
    </lineage>
</organism>
<evidence type="ECO:0000256" key="3">
    <source>
        <dbReference type="ARBA" id="ARBA00023163"/>
    </source>
</evidence>
<accession>A0A1H3SIL9</accession>
<name>A0A1H3SIL9_9PSEU</name>
<evidence type="ECO:0000256" key="2">
    <source>
        <dbReference type="ARBA" id="ARBA00023125"/>
    </source>
</evidence>
<keyword evidence="3" id="KW-0804">Transcription</keyword>
<evidence type="ECO:0000313" key="6">
    <source>
        <dbReference type="Proteomes" id="UP000199515"/>
    </source>
</evidence>
<dbReference type="STRING" id="589385.SAMN05421504_11429"/>
<dbReference type="OrthoDB" id="46486at2"/>
<dbReference type="EMBL" id="FNON01000014">
    <property type="protein sequence ID" value="SDZ37784.1"/>
    <property type="molecule type" value="Genomic_DNA"/>
</dbReference>
<dbReference type="AlphaFoldDB" id="A0A1H3SIL9"/>
<dbReference type="CDD" id="cd06170">
    <property type="entry name" value="LuxR_C_like"/>
    <property type="match status" value="1"/>
</dbReference>
<keyword evidence="1" id="KW-0805">Transcription regulation</keyword>
<evidence type="ECO:0000259" key="4">
    <source>
        <dbReference type="PROSITE" id="PS50043"/>
    </source>
</evidence>
<protein>
    <submittedName>
        <fullName evidence="5">DNA-binding response regulator, NarL/FixJ family, contains REC and HTH domains</fullName>
    </submittedName>
</protein>
<dbReference type="InterPro" id="IPR000792">
    <property type="entry name" value="Tscrpt_reg_LuxR_C"/>
</dbReference>
<feature type="domain" description="HTH luxR-type" evidence="4">
    <location>
        <begin position="140"/>
        <end position="205"/>
    </location>
</feature>
<sequence length="218" mass="23246">MSVDFGVSLIRVLIAVRDERRLGALARMVGSEPDCAAPRVVVTVADLVAADRTGWPDVIFLDVGLTDSPPPLSCAAVAVTDDRFQADSLPGLAEVGIRGVVRAVDRRRDMVAAMRTVLDGGCWLAPALGGDLLASLAGNTFCVPGNLTAREVDVLNLVSAGLSNAEIAERLFITGNTAKYHIRNLLTKFAARDRAHLVAISCRITRNYPNGWGRLIAK</sequence>
<dbReference type="PANTHER" id="PTHR44688:SF16">
    <property type="entry name" value="DNA-BINDING TRANSCRIPTIONAL ACTIVATOR DEVR_DOSR"/>
    <property type="match status" value="1"/>
</dbReference>
<evidence type="ECO:0000256" key="1">
    <source>
        <dbReference type="ARBA" id="ARBA00023015"/>
    </source>
</evidence>
<evidence type="ECO:0000313" key="5">
    <source>
        <dbReference type="EMBL" id="SDZ37784.1"/>
    </source>
</evidence>
<dbReference type="PANTHER" id="PTHR44688">
    <property type="entry name" value="DNA-BINDING TRANSCRIPTIONAL ACTIVATOR DEVR_DOSR"/>
    <property type="match status" value="1"/>
</dbReference>
<gene>
    <name evidence="5" type="ORF">SAMN05421504_11429</name>
</gene>
<dbReference type="PROSITE" id="PS50043">
    <property type="entry name" value="HTH_LUXR_2"/>
    <property type="match status" value="1"/>
</dbReference>
<proteinExistence type="predicted"/>
<dbReference type="InterPro" id="IPR016032">
    <property type="entry name" value="Sig_transdc_resp-reg_C-effctor"/>
</dbReference>